<dbReference type="Proteomes" id="UP000054495">
    <property type="component" value="Unassembled WGS sequence"/>
</dbReference>
<dbReference type="PANTHER" id="PTHR22739">
    <property type="entry name" value="STRIATED MUSCLE ACTIVATOR OF RHO-DEPENDENT SIGNALING-RELATED"/>
    <property type="match status" value="1"/>
</dbReference>
<keyword evidence="3" id="KW-1185">Reference proteome</keyword>
<dbReference type="SMART" id="SM01283">
    <property type="entry name" value="Costars"/>
    <property type="match status" value="1"/>
</dbReference>
<evidence type="ECO:0000313" key="3">
    <source>
        <dbReference type="Proteomes" id="UP000054495"/>
    </source>
</evidence>
<dbReference type="InterPro" id="IPR027817">
    <property type="entry name" value="Costars_dom"/>
</dbReference>
<gene>
    <name evidence="2" type="ORF">ANCCEY_12949</name>
</gene>
<dbReference type="GO" id="GO:0003779">
    <property type="term" value="F:actin binding"/>
    <property type="evidence" value="ECO:0007669"/>
    <property type="project" value="InterPro"/>
</dbReference>
<dbReference type="AlphaFoldDB" id="A0A0D6L8K6"/>
<feature type="domain" description="Costars" evidence="1">
    <location>
        <begin position="151"/>
        <end position="274"/>
    </location>
</feature>
<evidence type="ECO:0000313" key="2">
    <source>
        <dbReference type="EMBL" id="EPB67954.1"/>
    </source>
</evidence>
<dbReference type="GO" id="GO:0035025">
    <property type="term" value="P:positive regulation of Rho protein signal transduction"/>
    <property type="evidence" value="ECO:0007669"/>
    <property type="project" value="InterPro"/>
</dbReference>
<dbReference type="PANTHER" id="PTHR22739:SF18">
    <property type="entry name" value="COSTARS DOMAIN-CONTAINING PROTEIN"/>
    <property type="match status" value="1"/>
</dbReference>
<evidence type="ECO:0000259" key="1">
    <source>
        <dbReference type="SMART" id="SM01283"/>
    </source>
</evidence>
<organism evidence="2 3">
    <name type="scientific">Ancylostoma ceylanicum</name>
    <dbReference type="NCBI Taxonomy" id="53326"/>
    <lineage>
        <taxon>Eukaryota</taxon>
        <taxon>Metazoa</taxon>
        <taxon>Ecdysozoa</taxon>
        <taxon>Nematoda</taxon>
        <taxon>Chromadorea</taxon>
        <taxon>Rhabditida</taxon>
        <taxon>Rhabditina</taxon>
        <taxon>Rhabditomorpha</taxon>
        <taxon>Strongyloidea</taxon>
        <taxon>Ancylostomatidae</taxon>
        <taxon>Ancylostomatinae</taxon>
        <taxon>Ancylostoma</taxon>
    </lineage>
</organism>
<name>A0A0D6L8K6_9BILA</name>
<accession>A0A0D6L8K6</accession>
<dbReference type="EMBL" id="KE125532">
    <property type="protein sequence ID" value="EPB67954.1"/>
    <property type="molecule type" value="Genomic_DNA"/>
</dbReference>
<dbReference type="InterPro" id="IPR038095">
    <property type="entry name" value="Costars_sf"/>
</dbReference>
<dbReference type="Pfam" id="PF14705">
    <property type="entry name" value="Costars"/>
    <property type="match status" value="2"/>
</dbReference>
<protein>
    <recommendedName>
        <fullName evidence="1">Costars domain-containing protein</fullName>
    </recommendedName>
</protein>
<proteinExistence type="predicted"/>
<dbReference type="GO" id="GO:0045944">
    <property type="term" value="P:positive regulation of transcription by RNA polymerase II"/>
    <property type="evidence" value="ECO:0007669"/>
    <property type="project" value="TreeGrafter"/>
</dbReference>
<dbReference type="Gene3D" id="1.10.10.1540">
    <property type="entry name" value="Costar domain"/>
    <property type="match status" value="2"/>
</dbReference>
<dbReference type="GO" id="GO:0030017">
    <property type="term" value="C:sarcomere"/>
    <property type="evidence" value="ECO:0007669"/>
    <property type="project" value="TreeGrafter"/>
</dbReference>
<dbReference type="InterPro" id="IPR026111">
    <property type="entry name" value="Abra"/>
</dbReference>
<reference evidence="2 3" key="1">
    <citation type="submission" date="2013-05" db="EMBL/GenBank/DDBJ databases">
        <title>Draft genome of the parasitic nematode Anyclostoma ceylanicum.</title>
        <authorList>
            <person name="Mitreva M."/>
        </authorList>
    </citation>
    <scope>NUCLEOTIDE SEQUENCE [LARGE SCALE GENOMIC DNA]</scope>
</reference>
<sequence length="288" mass="33634">MPPRCDDSDYAMIIRKWRKPSHTVTLSCTVASVEGSPPLVGFSEDINKAWRDLLDRHKLKQRCQNNLCKVASTYALDVVEKGPSLAKSNTVSDIGRVMLRFRELEKEEIESRKDDVYSKNYVPRKYSKCSAEYGTPKPGTLTEMRAKKASKHIAREMLYLCEVIREYGHRSRKGRIEITFGQLFSVYQYISDKGTTYNSEENHYVEKWTVHKRPLLNIEKFDENDHLNHDPKLIRFHETLVVGMLLRARKHHMVDFEGEMLFQRRDEDVIITLLLSDEELKYAVDTSE</sequence>